<dbReference type="AlphaFoldDB" id="A0A450S6Z0"/>
<evidence type="ECO:0000313" key="8">
    <source>
        <dbReference type="EMBL" id="VFK07652.1"/>
    </source>
</evidence>
<dbReference type="EMBL" id="CAADFA010000048">
    <property type="protein sequence ID" value="VFJ47638.1"/>
    <property type="molecule type" value="Genomic_DNA"/>
</dbReference>
<name>A0A450S6Z0_9GAMM</name>
<sequence length="118" mass="13387">MRFMSDSLLTERLSAILDALERIPDRFDGIETPADFLATKKGIDRMDGICMVLIAVGEALKQIDRKTGGRLLSRYPQVEWRDIIGVRNVLAHGYFDHDIPVLIETVRTILKDLQCLTT</sequence>
<dbReference type="GO" id="GO:0004540">
    <property type="term" value="F:RNA nuclease activity"/>
    <property type="evidence" value="ECO:0007669"/>
    <property type="project" value="InterPro"/>
</dbReference>
<accession>A0A450S6Z0</accession>
<evidence type="ECO:0000256" key="2">
    <source>
        <dbReference type="ARBA" id="ARBA00022649"/>
    </source>
</evidence>
<dbReference type="InterPro" id="IPR008201">
    <property type="entry name" value="HepT-like"/>
</dbReference>
<dbReference type="GO" id="GO:0110001">
    <property type="term" value="C:toxin-antitoxin complex"/>
    <property type="evidence" value="ECO:0007669"/>
    <property type="project" value="InterPro"/>
</dbReference>
<keyword evidence="2" id="KW-1277">Toxin-antitoxin system</keyword>
<keyword evidence="3" id="KW-0540">Nuclease</keyword>
<keyword evidence="5" id="KW-0378">Hydrolase</keyword>
<dbReference type="PANTHER" id="PTHR34139">
    <property type="entry name" value="UPF0331 PROTEIN MJ0127"/>
    <property type="match status" value="1"/>
</dbReference>
<evidence type="ECO:0000313" key="6">
    <source>
        <dbReference type="EMBL" id="VFJ47118.1"/>
    </source>
</evidence>
<dbReference type="EMBL" id="CAADEZ010000044">
    <property type="protein sequence ID" value="VFJ47118.1"/>
    <property type="molecule type" value="Genomic_DNA"/>
</dbReference>
<dbReference type="PANTHER" id="PTHR34139:SF1">
    <property type="entry name" value="RNASE MJ1380-RELATED"/>
    <property type="match status" value="1"/>
</dbReference>
<proteinExistence type="predicted"/>
<keyword evidence="4" id="KW-0547">Nucleotide-binding</keyword>
<evidence type="ECO:0000256" key="5">
    <source>
        <dbReference type="ARBA" id="ARBA00022801"/>
    </source>
</evidence>
<protein>
    <submittedName>
        <fullName evidence="7">Uncharacterized conserved protein, contains HEPN domain</fullName>
    </submittedName>
</protein>
<evidence type="ECO:0000256" key="3">
    <source>
        <dbReference type="ARBA" id="ARBA00022722"/>
    </source>
</evidence>
<dbReference type="GO" id="GO:0016787">
    <property type="term" value="F:hydrolase activity"/>
    <property type="evidence" value="ECO:0007669"/>
    <property type="project" value="UniProtKB-KW"/>
</dbReference>
<dbReference type="EMBL" id="CAADFL010000047">
    <property type="protein sequence ID" value="VFK07652.1"/>
    <property type="molecule type" value="Genomic_DNA"/>
</dbReference>
<organism evidence="7">
    <name type="scientific">Candidatus Kentrum sp. FM</name>
    <dbReference type="NCBI Taxonomy" id="2126340"/>
    <lineage>
        <taxon>Bacteria</taxon>
        <taxon>Pseudomonadati</taxon>
        <taxon>Pseudomonadota</taxon>
        <taxon>Gammaproteobacteria</taxon>
        <taxon>Candidatus Kentrum</taxon>
    </lineage>
</organism>
<dbReference type="InterPro" id="IPR051813">
    <property type="entry name" value="HepT_RNase_toxin"/>
</dbReference>
<dbReference type="GO" id="GO:0000166">
    <property type="term" value="F:nucleotide binding"/>
    <property type="evidence" value="ECO:0007669"/>
    <property type="project" value="UniProtKB-KW"/>
</dbReference>
<evidence type="ECO:0000256" key="1">
    <source>
        <dbReference type="ARBA" id="ARBA00022553"/>
    </source>
</evidence>
<dbReference type="Pfam" id="PF01934">
    <property type="entry name" value="HepT-like"/>
    <property type="match status" value="1"/>
</dbReference>
<reference evidence="7" key="1">
    <citation type="submission" date="2019-02" db="EMBL/GenBank/DDBJ databases">
        <authorList>
            <person name="Gruber-Vodicka R. H."/>
            <person name="Seah K. B. B."/>
        </authorList>
    </citation>
    <scope>NUCLEOTIDE SEQUENCE</scope>
    <source>
        <strain evidence="6">BECK_BZ163</strain>
        <strain evidence="8">BECK_BZ164</strain>
        <strain evidence="7">BECK_BZ165</strain>
    </source>
</reference>
<evidence type="ECO:0000313" key="7">
    <source>
        <dbReference type="EMBL" id="VFJ47638.1"/>
    </source>
</evidence>
<evidence type="ECO:0000256" key="4">
    <source>
        <dbReference type="ARBA" id="ARBA00022741"/>
    </source>
</evidence>
<keyword evidence="1" id="KW-0597">Phosphoprotein</keyword>
<gene>
    <name evidence="6" type="ORF">BECKFM1743A_GA0114220_100448</name>
    <name evidence="8" type="ORF">BECKFM1743B_GA0114221_100477</name>
    <name evidence="7" type="ORF">BECKFM1743C_GA0114222_100487</name>
</gene>